<keyword evidence="3" id="KW-1185">Reference proteome</keyword>
<gene>
    <name evidence="2" type="ORF">RS694_19690</name>
</gene>
<organism evidence="2 3">
    <name type="scientific">Rhodoferax saidenbachensis</name>
    <dbReference type="NCBI Taxonomy" id="1484693"/>
    <lineage>
        <taxon>Bacteria</taxon>
        <taxon>Pseudomonadati</taxon>
        <taxon>Pseudomonadota</taxon>
        <taxon>Betaproteobacteria</taxon>
        <taxon>Burkholderiales</taxon>
        <taxon>Comamonadaceae</taxon>
        <taxon>Rhodoferax</taxon>
    </lineage>
</organism>
<dbReference type="EMBL" id="CP019239">
    <property type="protein sequence ID" value="APW44522.1"/>
    <property type="molecule type" value="Genomic_DNA"/>
</dbReference>
<sequence length="261" mass="29287">MTRWTLLVTAALALLPASPVWAQKLRVAYSDIEVAPYQMGSGTDMPYAPGLVVELVQMVAQEMGLTVVFERAPQLRSFRRLQSGDIDATFAYSYAPERLHYGRYPLKDGKPDESARVFSQSYVLYRLKGSPFNWDGRAVSGLGDGAIGFNSTFSIGAELNRKGLKAEDAKTTEQNFQKLSKGRIQGYAMQELVGDNYLSTHPMPEVEKIAIPLETKAYYLMLSHQFVAQDPERAERLWAKLGKLRQDKAPELLRKYAPLTQ</sequence>
<dbReference type="SUPFAM" id="SSF53850">
    <property type="entry name" value="Periplasmic binding protein-like II"/>
    <property type="match status" value="1"/>
</dbReference>
<dbReference type="STRING" id="1484693.RS694_19690"/>
<evidence type="ECO:0000256" key="1">
    <source>
        <dbReference type="SAM" id="SignalP"/>
    </source>
</evidence>
<dbReference type="AlphaFoldDB" id="A0A1P8KEW0"/>
<evidence type="ECO:0000313" key="3">
    <source>
        <dbReference type="Proteomes" id="UP000186110"/>
    </source>
</evidence>
<dbReference type="Proteomes" id="UP000186110">
    <property type="component" value="Chromosome"/>
</dbReference>
<dbReference type="KEGG" id="rsb:RS694_19690"/>
<dbReference type="eggNOG" id="COG0834">
    <property type="taxonomic scope" value="Bacteria"/>
</dbReference>
<proteinExistence type="predicted"/>
<keyword evidence="1" id="KW-0732">Signal</keyword>
<dbReference type="RefSeq" id="WP_051391932.1">
    <property type="nucleotide sequence ID" value="NZ_CP019239.1"/>
</dbReference>
<evidence type="ECO:0000313" key="2">
    <source>
        <dbReference type="EMBL" id="APW44522.1"/>
    </source>
</evidence>
<feature type="signal peptide" evidence="1">
    <location>
        <begin position="1"/>
        <end position="22"/>
    </location>
</feature>
<protein>
    <submittedName>
        <fullName evidence="2">Uncharacterized protein</fullName>
    </submittedName>
</protein>
<reference evidence="2 3" key="1">
    <citation type="submission" date="2017-01" db="EMBL/GenBank/DDBJ databases">
        <authorList>
            <person name="Mah S.A."/>
            <person name="Swanson W.J."/>
            <person name="Moy G.W."/>
            <person name="Vacquier V.D."/>
        </authorList>
    </citation>
    <scope>NUCLEOTIDE SEQUENCE [LARGE SCALE GENOMIC DNA]</scope>
    <source>
        <strain evidence="2 3">DSM 22694</strain>
    </source>
</reference>
<accession>A0A1P8KEW0</accession>
<dbReference type="Gene3D" id="3.40.190.10">
    <property type="entry name" value="Periplasmic binding protein-like II"/>
    <property type="match status" value="2"/>
</dbReference>
<name>A0A1P8KEW0_9BURK</name>
<feature type="chain" id="PRO_5010180649" evidence="1">
    <location>
        <begin position="23"/>
        <end position="261"/>
    </location>
</feature>